<dbReference type="Pfam" id="PF13378">
    <property type="entry name" value="MR_MLE_C"/>
    <property type="match status" value="1"/>
</dbReference>
<dbReference type="Gene3D" id="3.30.390.10">
    <property type="entry name" value="Enolase-like, N-terminal domain"/>
    <property type="match status" value="1"/>
</dbReference>
<dbReference type="Proteomes" id="UP000520814">
    <property type="component" value="Unassembled WGS sequence"/>
</dbReference>
<organism evidence="2 3">
    <name type="scientific">Armatimonas rosea</name>
    <dbReference type="NCBI Taxonomy" id="685828"/>
    <lineage>
        <taxon>Bacteria</taxon>
        <taxon>Bacillati</taxon>
        <taxon>Armatimonadota</taxon>
        <taxon>Armatimonadia</taxon>
        <taxon>Armatimonadales</taxon>
        <taxon>Armatimonadaceae</taxon>
        <taxon>Armatimonas</taxon>
    </lineage>
</organism>
<dbReference type="InterPro" id="IPR034589">
    <property type="entry name" value="D-mannonate_dehydratase-like"/>
</dbReference>
<proteinExistence type="predicted"/>
<keyword evidence="2" id="KW-0456">Lyase</keyword>
<keyword evidence="3" id="KW-1185">Reference proteome</keyword>
<dbReference type="InterPro" id="IPR018110">
    <property type="entry name" value="Mandel_Rmase/mucon_lact_enz_CS"/>
</dbReference>
<dbReference type="SFLD" id="SFLDG00179">
    <property type="entry name" value="mandelate_racemase"/>
    <property type="match status" value="1"/>
</dbReference>
<comment type="caution">
    <text evidence="2">The sequence shown here is derived from an EMBL/GenBank/DDBJ whole genome shotgun (WGS) entry which is preliminary data.</text>
</comment>
<dbReference type="GO" id="GO:0008927">
    <property type="term" value="F:mannonate dehydratase activity"/>
    <property type="evidence" value="ECO:0007669"/>
    <property type="project" value="UniProtKB-EC"/>
</dbReference>
<dbReference type="RefSeq" id="WP_184200022.1">
    <property type="nucleotide sequence ID" value="NZ_JACHGW010000003.1"/>
</dbReference>
<evidence type="ECO:0000259" key="1">
    <source>
        <dbReference type="SMART" id="SM00922"/>
    </source>
</evidence>
<dbReference type="SFLD" id="SFLDG00033">
    <property type="entry name" value="mannonate_dehydratase"/>
    <property type="match status" value="1"/>
</dbReference>
<dbReference type="InterPro" id="IPR029065">
    <property type="entry name" value="Enolase_C-like"/>
</dbReference>
<dbReference type="PANTHER" id="PTHR48080">
    <property type="entry name" value="D-GALACTONATE DEHYDRATASE-RELATED"/>
    <property type="match status" value="1"/>
</dbReference>
<dbReference type="SUPFAM" id="SSF54826">
    <property type="entry name" value="Enolase N-terminal domain-like"/>
    <property type="match status" value="1"/>
</dbReference>
<sequence>MKITDVRVIVTCPGRNYVAVKILTDEPGLYGVGDATLNGRELAVAAALQEHLAPLLIGRDPDQIEDIWQMLFRGTYWRGGPVLMTALAGIDIALWDIKGKRAGLPVYSLLGGKTRDGAWAYTHCGGHTNEELEDSVRAAMAKGFQHIRVQCPVPGATSTYGMGGAAEAASASWLGKGSGDGGPMPHVEGNWEPASYLRVVPKMFAYLRDKLGDELNLLHDVHERLNPVQAARLAKELEPYHLFFLEDALRPEHKESFRLVRNASTTPLAMGELFHTKYECLPLFTEQLIDFIRCDIGHIGGITEAKKIAILAEPYQIQTAWHGPGDISPATHCANVHVDVSIPNFGVQEMVYFPEIVHEVFPGAPECRDGKLWPSEAPGLGCDINEEAAKKYPYQRNYLPVCRRADGSVHDW</sequence>
<evidence type="ECO:0000313" key="3">
    <source>
        <dbReference type="Proteomes" id="UP000520814"/>
    </source>
</evidence>
<dbReference type="EC" id="4.2.1.8" evidence="2"/>
<dbReference type="AlphaFoldDB" id="A0A7W9STY0"/>
<dbReference type="InterPro" id="IPR036849">
    <property type="entry name" value="Enolase-like_C_sf"/>
</dbReference>
<dbReference type="InterPro" id="IPR013341">
    <property type="entry name" value="Mandelate_racemase_N_dom"/>
</dbReference>
<dbReference type="NCBIfam" id="NF011654">
    <property type="entry name" value="PRK15072.1"/>
    <property type="match status" value="1"/>
</dbReference>
<dbReference type="SMART" id="SM00922">
    <property type="entry name" value="MR_MLE"/>
    <property type="match status" value="1"/>
</dbReference>
<dbReference type="PROSITE" id="PS00908">
    <property type="entry name" value="MR_MLE_1"/>
    <property type="match status" value="1"/>
</dbReference>
<dbReference type="Pfam" id="PF02746">
    <property type="entry name" value="MR_MLE_N"/>
    <property type="match status" value="1"/>
</dbReference>
<dbReference type="EMBL" id="JACHGW010000003">
    <property type="protein sequence ID" value="MBB6051973.1"/>
    <property type="molecule type" value="Genomic_DNA"/>
</dbReference>
<dbReference type="SUPFAM" id="SSF51604">
    <property type="entry name" value="Enolase C-terminal domain-like"/>
    <property type="match status" value="1"/>
</dbReference>
<evidence type="ECO:0000313" key="2">
    <source>
        <dbReference type="EMBL" id="MBB6051973.1"/>
    </source>
</evidence>
<name>A0A7W9STY0_ARMRO</name>
<dbReference type="GO" id="GO:0009063">
    <property type="term" value="P:amino acid catabolic process"/>
    <property type="evidence" value="ECO:0007669"/>
    <property type="project" value="InterPro"/>
</dbReference>
<dbReference type="InterPro" id="IPR034593">
    <property type="entry name" value="DgoD-like"/>
</dbReference>
<dbReference type="InterPro" id="IPR013342">
    <property type="entry name" value="Mandelate_racemase_C"/>
</dbReference>
<feature type="domain" description="Mandelate racemase/muconate lactonizing enzyme C-terminal" evidence="1">
    <location>
        <begin position="129"/>
        <end position="267"/>
    </location>
</feature>
<gene>
    <name evidence="2" type="ORF">HNQ39_003783</name>
</gene>
<dbReference type="InterPro" id="IPR029017">
    <property type="entry name" value="Enolase-like_N"/>
</dbReference>
<dbReference type="Gene3D" id="3.20.20.120">
    <property type="entry name" value="Enolase-like C-terminal domain"/>
    <property type="match status" value="1"/>
</dbReference>
<protein>
    <submittedName>
        <fullName evidence="2">Mannonate dehydratase</fullName>
        <ecNumber evidence="2">4.2.1.8</ecNumber>
    </submittedName>
</protein>
<reference evidence="2 3" key="1">
    <citation type="submission" date="2020-08" db="EMBL/GenBank/DDBJ databases">
        <title>Genomic Encyclopedia of Type Strains, Phase IV (KMG-IV): sequencing the most valuable type-strain genomes for metagenomic binning, comparative biology and taxonomic classification.</title>
        <authorList>
            <person name="Goeker M."/>
        </authorList>
    </citation>
    <scope>NUCLEOTIDE SEQUENCE [LARGE SCALE GENOMIC DNA]</scope>
    <source>
        <strain evidence="2 3">DSM 23562</strain>
    </source>
</reference>
<accession>A0A7W9STY0</accession>
<dbReference type="GO" id="GO:0000287">
    <property type="term" value="F:magnesium ion binding"/>
    <property type="evidence" value="ECO:0007669"/>
    <property type="project" value="UniProtKB-ARBA"/>
</dbReference>
<dbReference type="PANTHER" id="PTHR48080:SF6">
    <property type="entry name" value="STARVATION-SENSING PROTEIN RSPA"/>
    <property type="match status" value="1"/>
</dbReference>
<dbReference type="SFLD" id="SFLDS00001">
    <property type="entry name" value="Enolase"/>
    <property type="match status" value="1"/>
</dbReference>